<gene>
    <name evidence="3" type="primary">arcA</name>
    <name evidence="6" type="ORF">GFD30_14495</name>
</gene>
<dbReference type="GO" id="GO:0019546">
    <property type="term" value="P:L-arginine deiminase pathway"/>
    <property type="evidence" value="ECO:0007669"/>
    <property type="project" value="TreeGrafter"/>
</dbReference>
<dbReference type="GO" id="GO:0005737">
    <property type="term" value="C:cytoplasm"/>
    <property type="evidence" value="ECO:0007669"/>
    <property type="project" value="UniProtKB-SubCell"/>
</dbReference>
<evidence type="ECO:0000313" key="6">
    <source>
        <dbReference type="EMBL" id="MQM26769.1"/>
    </source>
</evidence>
<evidence type="ECO:0000313" key="7">
    <source>
        <dbReference type="Proteomes" id="UP000477750"/>
    </source>
</evidence>
<keyword evidence="7" id="KW-1185">Reference proteome</keyword>
<evidence type="ECO:0000256" key="3">
    <source>
        <dbReference type="HAMAP-Rule" id="MF_00242"/>
    </source>
</evidence>
<dbReference type="GO" id="GO:0016990">
    <property type="term" value="F:arginine deiminase activity"/>
    <property type="evidence" value="ECO:0007669"/>
    <property type="project" value="UniProtKB-UniRule"/>
</dbReference>
<dbReference type="UniPathway" id="UPA00254">
    <property type="reaction ID" value="UER00364"/>
</dbReference>
<reference evidence="6 7" key="1">
    <citation type="submission" date="2019-10" db="EMBL/GenBank/DDBJ databases">
        <title>Glycomyces albidus sp. nov., a novel actinomycete isolated from rhizosphere soil of wheat (Triticum aestivum L.).</title>
        <authorList>
            <person name="Qian L."/>
        </authorList>
    </citation>
    <scope>NUCLEOTIDE SEQUENCE [LARGE SCALE GENOMIC DNA]</scope>
    <source>
        <strain evidence="6 7">NEAU-7082</strain>
    </source>
</reference>
<organism evidence="6 7">
    <name type="scientific">Glycomyces albidus</name>
    <dbReference type="NCBI Taxonomy" id="2656774"/>
    <lineage>
        <taxon>Bacteria</taxon>
        <taxon>Bacillati</taxon>
        <taxon>Actinomycetota</taxon>
        <taxon>Actinomycetes</taxon>
        <taxon>Glycomycetales</taxon>
        <taxon>Glycomycetaceae</taxon>
        <taxon>Glycomyces</taxon>
    </lineage>
</organism>
<feature type="active site" description="Amidino-cysteine intermediate" evidence="3 4">
    <location>
        <position position="392"/>
    </location>
</feature>
<dbReference type="SUPFAM" id="SSF55909">
    <property type="entry name" value="Pentein"/>
    <property type="match status" value="1"/>
</dbReference>
<protein>
    <recommendedName>
        <fullName evidence="3">Arginine deiminase</fullName>
        <shortName evidence="3">ADI</shortName>
        <ecNumber evidence="3">3.5.3.6</ecNumber>
    </recommendedName>
    <alternativeName>
        <fullName evidence="3">Arginine dihydrolase</fullName>
        <shortName evidence="3">AD</shortName>
    </alternativeName>
</protein>
<dbReference type="NCBIfam" id="NF002381">
    <property type="entry name" value="PRK01388.1"/>
    <property type="match status" value="1"/>
</dbReference>
<accession>A0A6L5GAN4</accession>
<evidence type="ECO:0000256" key="1">
    <source>
        <dbReference type="ARBA" id="ARBA00010206"/>
    </source>
</evidence>
<comment type="caution">
    <text evidence="6">The sequence shown here is derived from an EMBL/GenBank/DDBJ whole genome shotgun (WGS) entry which is preliminary data.</text>
</comment>
<dbReference type="PRINTS" id="PR01466">
    <property type="entry name" value="ARGDEIMINASE"/>
</dbReference>
<feature type="compositionally biased region" description="Polar residues" evidence="5">
    <location>
        <begin position="395"/>
        <end position="405"/>
    </location>
</feature>
<dbReference type="HAMAP" id="MF_00242">
    <property type="entry name" value="Arg_deiminase"/>
    <property type="match status" value="1"/>
</dbReference>
<proteinExistence type="inferred from homology"/>
<evidence type="ECO:0000256" key="2">
    <source>
        <dbReference type="ARBA" id="ARBA00022801"/>
    </source>
</evidence>
<dbReference type="InterPro" id="IPR003876">
    <property type="entry name" value="Arg_deiminase"/>
</dbReference>
<keyword evidence="3" id="KW-0056">Arginine metabolism</keyword>
<dbReference type="PANTHER" id="PTHR47271">
    <property type="entry name" value="ARGININE DEIMINASE"/>
    <property type="match status" value="1"/>
</dbReference>
<keyword evidence="2 3" id="KW-0378">Hydrolase</keyword>
<comment type="similarity">
    <text evidence="1 3">Belongs to the arginine deiminase family.</text>
</comment>
<comment type="subcellular location">
    <subcellularLocation>
        <location evidence="3">Cytoplasm</location>
    </subcellularLocation>
</comment>
<dbReference type="PIRSF" id="PIRSF006356">
    <property type="entry name" value="Arg_deiminase"/>
    <property type="match status" value="1"/>
</dbReference>
<dbReference type="Proteomes" id="UP000477750">
    <property type="component" value="Unassembled WGS sequence"/>
</dbReference>
<dbReference type="EMBL" id="WIAO01000017">
    <property type="protein sequence ID" value="MQM26769.1"/>
    <property type="molecule type" value="Genomic_DNA"/>
</dbReference>
<dbReference type="Gene3D" id="1.10.3930.10">
    <property type="entry name" value="Arginine deiminase"/>
    <property type="match status" value="1"/>
</dbReference>
<name>A0A6L5GAN4_9ACTN</name>
<dbReference type="EC" id="3.5.3.6" evidence="3"/>
<evidence type="ECO:0000256" key="4">
    <source>
        <dbReference type="PIRSR" id="PIRSR006356-1"/>
    </source>
</evidence>
<dbReference type="PANTHER" id="PTHR47271:SF2">
    <property type="entry name" value="ARGININE DEIMINASE"/>
    <property type="match status" value="1"/>
</dbReference>
<dbReference type="RefSeq" id="WP_153025933.1">
    <property type="nucleotide sequence ID" value="NZ_WIAO01000017.1"/>
</dbReference>
<dbReference type="Gene3D" id="3.75.10.10">
    <property type="entry name" value="L-arginine/glycine Amidinotransferase, Chain A"/>
    <property type="match status" value="1"/>
</dbReference>
<keyword evidence="3" id="KW-0963">Cytoplasm</keyword>
<comment type="catalytic activity">
    <reaction evidence="3">
        <text>L-arginine + H2O = L-citrulline + NH4(+)</text>
        <dbReference type="Rhea" id="RHEA:19597"/>
        <dbReference type="ChEBI" id="CHEBI:15377"/>
        <dbReference type="ChEBI" id="CHEBI:28938"/>
        <dbReference type="ChEBI" id="CHEBI:32682"/>
        <dbReference type="ChEBI" id="CHEBI:57743"/>
        <dbReference type="EC" id="3.5.3.6"/>
    </reaction>
</comment>
<evidence type="ECO:0000256" key="5">
    <source>
        <dbReference type="SAM" id="MobiDB-lite"/>
    </source>
</evidence>
<dbReference type="AlphaFoldDB" id="A0A6L5GAN4"/>
<comment type="pathway">
    <text evidence="3">Amino-acid degradation; L-arginine degradation via ADI pathway; carbamoyl phosphate from L-arginine: step 1/2.</text>
</comment>
<dbReference type="Pfam" id="PF02274">
    <property type="entry name" value="ADI"/>
    <property type="match status" value="1"/>
</dbReference>
<sequence length="411" mass="44802">MSADVAPAYGVDSEVGRLRSVMLHRPGGELRRLTPRNNGALLFDGIPWVERAQEEHDRFAGVLLEHGVEVLYLGALLRECLELDEAREAVTVGVAADPRLGQALGREVAAFLSSLEPERLAAVLIEGLTKEEFGPSSSLRHRMMRSTDFVIDPLPNTMFTRDSSVWIGDAVAVTSLAMPARRRETALTGIIYHHHPRFSDVPKLYDPSLEHLEGGDVLALAPGVLAVGVGERTTPAGVERLARKVFERGTIETVLAVPIAQRRATMHLDTVCTMVDRDRMVIYAPAAQRLESYTITPDGDRIAIEGPRRFLDAAAEAIGVEEIEIIHTGERDVVTAEREQWDDGNNTLALAPGVSVAYERNTVTNGRLERAGIKVLTIPGSELGSGRGGPRCMSCPTSRAPLTTETSERRP</sequence>
<feature type="region of interest" description="Disordered" evidence="5">
    <location>
        <begin position="382"/>
        <end position="411"/>
    </location>
</feature>